<dbReference type="EnsemblMetazoa" id="Aqu2.1.10016_001">
    <property type="protein sequence ID" value="Aqu2.1.10016_001"/>
    <property type="gene ID" value="Aqu2.1.10016"/>
</dbReference>
<sequence length="55" mass="6147">MIAFSRKIIGHFKHSIVAMSGLCEKQAQLNVPDQQLVPGCFNTMELYLLHARASC</sequence>
<name>A0A1X7T6Y8_AMPQE</name>
<evidence type="ECO:0000313" key="1">
    <source>
        <dbReference type="EnsemblMetazoa" id="Aqu2.1.10016_001"/>
    </source>
</evidence>
<protein>
    <submittedName>
        <fullName evidence="1">Uncharacterized protein</fullName>
    </submittedName>
</protein>
<dbReference type="InParanoid" id="A0A1X7T6Y8"/>
<organism evidence="1">
    <name type="scientific">Amphimedon queenslandica</name>
    <name type="common">Sponge</name>
    <dbReference type="NCBI Taxonomy" id="400682"/>
    <lineage>
        <taxon>Eukaryota</taxon>
        <taxon>Metazoa</taxon>
        <taxon>Porifera</taxon>
        <taxon>Demospongiae</taxon>
        <taxon>Heteroscleromorpha</taxon>
        <taxon>Haplosclerida</taxon>
        <taxon>Niphatidae</taxon>
        <taxon>Amphimedon</taxon>
    </lineage>
</organism>
<accession>A0A1X7T6Y8</accession>
<dbReference type="AlphaFoldDB" id="A0A1X7T6Y8"/>
<reference evidence="1" key="1">
    <citation type="submission" date="2017-05" db="UniProtKB">
        <authorList>
            <consortium name="EnsemblMetazoa"/>
        </authorList>
    </citation>
    <scope>IDENTIFICATION</scope>
</reference>
<proteinExistence type="predicted"/>